<evidence type="ECO:0000256" key="1">
    <source>
        <dbReference type="SAM" id="MobiDB-lite"/>
    </source>
</evidence>
<dbReference type="Proteomes" id="UP001632038">
    <property type="component" value="Unassembled WGS sequence"/>
</dbReference>
<gene>
    <name evidence="3" type="ORF">CASFOL_005958</name>
</gene>
<evidence type="ECO:0000313" key="3">
    <source>
        <dbReference type="EMBL" id="KAL3649555.1"/>
    </source>
</evidence>
<reference evidence="4" key="1">
    <citation type="journal article" date="2024" name="IScience">
        <title>Strigolactones Initiate the Formation of Haustorium-like Structures in Castilleja.</title>
        <authorList>
            <person name="Buerger M."/>
            <person name="Peterson D."/>
            <person name="Chory J."/>
        </authorList>
    </citation>
    <scope>NUCLEOTIDE SEQUENCE [LARGE SCALE GENOMIC DNA]</scope>
</reference>
<evidence type="ECO:0000313" key="4">
    <source>
        <dbReference type="Proteomes" id="UP001632038"/>
    </source>
</evidence>
<name>A0ABD3E8X3_9LAMI</name>
<dbReference type="EMBL" id="JAVIJP010000007">
    <property type="protein sequence ID" value="KAL3649555.1"/>
    <property type="molecule type" value="Genomic_DNA"/>
</dbReference>
<feature type="compositionally biased region" description="Polar residues" evidence="1">
    <location>
        <begin position="98"/>
        <end position="119"/>
    </location>
</feature>
<feature type="region of interest" description="Disordered" evidence="1">
    <location>
        <begin position="96"/>
        <end position="137"/>
    </location>
</feature>
<proteinExistence type="predicted"/>
<feature type="domain" description="DUF4378" evidence="2">
    <location>
        <begin position="637"/>
        <end position="782"/>
    </location>
</feature>
<comment type="caution">
    <text evidence="3">The sequence shown here is derived from an EMBL/GenBank/DDBJ whole genome shotgun (WGS) entry which is preliminary data.</text>
</comment>
<dbReference type="InterPro" id="IPR025486">
    <property type="entry name" value="DUF4378"/>
</dbReference>
<evidence type="ECO:0000259" key="2">
    <source>
        <dbReference type="Pfam" id="PF14309"/>
    </source>
</evidence>
<feature type="region of interest" description="Disordered" evidence="1">
    <location>
        <begin position="48"/>
        <end position="81"/>
    </location>
</feature>
<protein>
    <recommendedName>
        <fullName evidence="2">DUF4378 domain-containing protein</fullName>
    </recommendedName>
</protein>
<organism evidence="3 4">
    <name type="scientific">Castilleja foliolosa</name>
    <dbReference type="NCBI Taxonomy" id="1961234"/>
    <lineage>
        <taxon>Eukaryota</taxon>
        <taxon>Viridiplantae</taxon>
        <taxon>Streptophyta</taxon>
        <taxon>Embryophyta</taxon>
        <taxon>Tracheophyta</taxon>
        <taxon>Spermatophyta</taxon>
        <taxon>Magnoliopsida</taxon>
        <taxon>eudicotyledons</taxon>
        <taxon>Gunneridae</taxon>
        <taxon>Pentapetalae</taxon>
        <taxon>asterids</taxon>
        <taxon>lamiids</taxon>
        <taxon>Lamiales</taxon>
        <taxon>Orobanchaceae</taxon>
        <taxon>Pedicularideae</taxon>
        <taxon>Castillejinae</taxon>
        <taxon>Castilleja</taxon>
    </lineage>
</organism>
<dbReference type="AlphaFoldDB" id="A0ABD3E8X3"/>
<dbReference type="PANTHER" id="PTHR47212">
    <property type="entry name" value="ADHESIN-LIKE PROTEIN, PUTATIVE (DUF3741)-RELATED"/>
    <property type="match status" value="1"/>
</dbReference>
<keyword evidence="4" id="KW-1185">Reference proteome</keyword>
<dbReference type="PANTHER" id="PTHR47212:SF4">
    <property type="entry name" value="ADHESIN-LIKE PROTEIN, PUTATIVE (DUF3741)-RELATED"/>
    <property type="match status" value="1"/>
</dbReference>
<sequence length="789" mass="89031">MAKRSKRRLSWHERDQEGCITGIINIFQFRHGRSTKGLLTDRKQAVDFGKSSNDSISPSPAGKCENLADTEGNTMPTSDAARTSVKELMEVEMFNEQGPKQSNESEMGSEQVSSKPGNQTKKHQKKKRSSAKSSDMDFDQKNIDLEIILEELANINQRNTNGSKHDLDPDIDVPSSGLPVTVVEERLVEAIKLFTEPNEKHVNSKPDELISHKNRNFFRRRAKSLESYPSQENNNKDGQSPSKIIILKPVPERSENPETLIAERNASQFSFTEVKRKLRHAMGKERPPPLQLSPKGQNGNFNIDKGERFSWSSPNRNLFYTERFTLTSPSFKKGETVSTSKDYGSESLRLGGSNIYIEAKKHLSEMVKSGDVNTESMARKNPVKPLGRILSLPGFNVSPCLSPRKHVDDMFVTAQTRLLSPRGSFKDNSISSPRMQKLESKPCISGLVNSSDKVRSLNANDDNLLGDDREYSLEIQCFNEDNMITEVQLVTAEIEQTDVSRPREEEKIIDVSCESYRNSDGDILNEIDNEESASGFILHLSDGDQISSSPTVIQSQDRASSEIENTDRVIDKIEQPSPISVLEPLFKDGDTSPASTISHTVEKEIQPHHIHFEEQSSVNVDQGVCMRISEEDEESAFEYVEAVLLGSGLNWDKFLLRWICPCELLDLSLFDEVESFSSRPRYDQKLLFDCANKALKEVCGNYFGYFKNVKPNIRPVPKGMYLIHEVWEKVEGLLFQNLRSHSLAALIKRDLAGSKGWMNIRSDIELIVFDMEDIIFGELLDESVMIFGE</sequence>
<feature type="compositionally biased region" description="Polar residues" evidence="1">
    <location>
        <begin position="71"/>
        <end position="81"/>
    </location>
</feature>
<accession>A0ABD3E8X3</accession>
<dbReference type="Pfam" id="PF14309">
    <property type="entry name" value="DUF4378"/>
    <property type="match status" value="1"/>
</dbReference>
<feature type="compositionally biased region" description="Basic residues" evidence="1">
    <location>
        <begin position="120"/>
        <end position="130"/>
    </location>
</feature>